<feature type="compositionally biased region" description="Basic and acidic residues" evidence="1">
    <location>
        <begin position="68"/>
        <end position="82"/>
    </location>
</feature>
<evidence type="ECO:0000256" key="2">
    <source>
        <dbReference type="SAM" id="SignalP"/>
    </source>
</evidence>
<evidence type="ECO:0008006" key="5">
    <source>
        <dbReference type="Google" id="ProtNLM"/>
    </source>
</evidence>
<dbReference type="PROSITE" id="PS51257">
    <property type="entry name" value="PROKAR_LIPOPROTEIN"/>
    <property type="match status" value="1"/>
</dbReference>
<dbReference type="OrthoDB" id="9967921at2"/>
<reference evidence="3 4" key="1">
    <citation type="submission" date="2016-01" db="EMBL/GenBank/DDBJ databases">
        <title>High potential of lignocellulose degradation of a new Verrucomicrobia species.</title>
        <authorList>
            <person name="Wang Y."/>
            <person name="Shi Y."/>
            <person name="Qiu Z."/>
            <person name="Liu S."/>
            <person name="Yang H."/>
        </authorList>
    </citation>
    <scope>NUCLEOTIDE SEQUENCE [LARGE SCALE GENOMIC DNA]</scope>
    <source>
        <strain evidence="3 4">TSB47</strain>
    </source>
</reference>
<dbReference type="STRING" id="1184151.AW736_14090"/>
<gene>
    <name evidence="3" type="ORF">AW736_14090</name>
</gene>
<keyword evidence="4" id="KW-1185">Reference proteome</keyword>
<evidence type="ECO:0000313" key="4">
    <source>
        <dbReference type="Proteomes" id="UP000078486"/>
    </source>
</evidence>
<sequence length="245" mass="26643">MNTKHTTCLLLTTIAAIAALSLAGCGKSGSSGPSASGSSSAREGALSIKYKKDNTVYIFTKSADGQKKRMDSISSHDGHQHQETQIWDRNGGPNKKGIVHKYEDGAWKELLRTDASGNLDMAALRVEQNLNNAFSDPVADLTKYYVHEKVGFTKQPSVTIAGKTCDVYAGVRPENTGGLPRYGDLNFGKSYEEIAVWNGITMRLKYTRTLSNGAKEETVCLEALAVTQKVPDSAFTKTLETTWIK</sequence>
<dbReference type="AlphaFoldDB" id="A0A178IGV4"/>
<dbReference type="Proteomes" id="UP000078486">
    <property type="component" value="Unassembled WGS sequence"/>
</dbReference>
<dbReference type="RefSeq" id="WP_068770824.1">
    <property type="nucleotide sequence ID" value="NZ_CP109796.1"/>
</dbReference>
<proteinExistence type="predicted"/>
<feature type="region of interest" description="Disordered" evidence="1">
    <location>
        <begin position="68"/>
        <end position="94"/>
    </location>
</feature>
<name>A0A178IGV4_9BACT</name>
<feature type="chain" id="PRO_5008088843" description="DUF4595 domain-containing protein" evidence="2">
    <location>
        <begin position="24"/>
        <end position="245"/>
    </location>
</feature>
<feature type="signal peptide" evidence="2">
    <location>
        <begin position="1"/>
        <end position="23"/>
    </location>
</feature>
<evidence type="ECO:0000313" key="3">
    <source>
        <dbReference type="EMBL" id="OAM89242.1"/>
    </source>
</evidence>
<keyword evidence="2" id="KW-0732">Signal</keyword>
<dbReference type="EMBL" id="LRRQ01000100">
    <property type="protein sequence ID" value="OAM89242.1"/>
    <property type="molecule type" value="Genomic_DNA"/>
</dbReference>
<organism evidence="3 4">
    <name type="scientific">Termitidicoccus mucosus</name>
    <dbReference type="NCBI Taxonomy" id="1184151"/>
    <lineage>
        <taxon>Bacteria</taxon>
        <taxon>Pseudomonadati</taxon>
        <taxon>Verrucomicrobiota</taxon>
        <taxon>Opitutia</taxon>
        <taxon>Opitutales</taxon>
        <taxon>Opitutaceae</taxon>
        <taxon>Termitidicoccus</taxon>
    </lineage>
</organism>
<accession>A0A178IGV4</accession>
<comment type="caution">
    <text evidence="3">The sequence shown here is derived from an EMBL/GenBank/DDBJ whole genome shotgun (WGS) entry which is preliminary data.</text>
</comment>
<protein>
    <recommendedName>
        <fullName evidence="5">DUF4595 domain-containing protein</fullName>
    </recommendedName>
</protein>
<evidence type="ECO:0000256" key="1">
    <source>
        <dbReference type="SAM" id="MobiDB-lite"/>
    </source>
</evidence>